<reference evidence="3" key="1">
    <citation type="submission" date="2014-09" db="EMBL/GenBank/DDBJ databases">
        <authorList>
            <person name="Sharma Rahul"/>
            <person name="Thines Marco"/>
        </authorList>
    </citation>
    <scope>NUCLEOTIDE SEQUENCE [LARGE SCALE GENOMIC DNA]</scope>
</reference>
<dbReference type="GeneID" id="36404076"/>
<feature type="region of interest" description="Disordered" evidence="1">
    <location>
        <begin position="20"/>
        <end position="130"/>
    </location>
</feature>
<dbReference type="PANTHER" id="PTHR35213">
    <property type="entry name" value="RING-TYPE DOMAIN-CONTAINING PROTEIN-RELATED"/>
    <property type="match status" value="1"/>
</dbReference>
<name>A0A0N7L4L1_PLAHL</name>
<dbReference type="AlphaFoldDB" id="A0A0N7L4L1"/>
<evidence type="ECO:0000313" key="2">
    <source>
        <dbReference type="EMBL" id="CEG38979.1"/>
    </source>
</evidence>
<feature type="compositionally biased region" description="Polar residues" evidence="1">
    <location>
        <begin position="26"/>
        <end position="53"/>
    </location>
</feature>
<proteinExistence type="predicted"/>
<organism evidence="2 3">
    <name type="scientific">Plasmopara halstedii</name>
    <name type="common">Downy mildew of sunflower</name>
    <dbReference type="NCBI Taxonomy" id="4781"/>
    <lineage>
        <taxon>Eukaryota</taxon>
        <taxon>Sar</taxon>
        <taxon>Stramenopiles</taxon>
        <taxon>Oomycota</taxon>
        <taxon>Peronosporomycetes</taxon>
        <taxon>Peronosporales</taxon>
        <taxon>Peronosporaceae</taxon>
        <taxon>Plasmopara</taxon>
    </lineage>
</organism>
<dbReference type="OrthoDB" id="47272at2759"/>
<accession>A0A0N7L4L1</accession>
<evidence type="ECO:0000256" key="1">
    <source>
        <dbReference type="SAM" id="MobiDB-lite"/>
    </source>
</evidence>
<dbReference type="RefSeq" id="XP_024575348.1">
    <property type="nucleotide sequence ID" value="XM_024724476.1"/>
</dbReference>
<feature type="compositionally biased region" description="Basic and acidic residues" evidence="1">
    <location>
        <begin position="77"/>
        <end position="87"/>
    </location>
</feature>
<evidence type="ECO:0000313" key="3">
    <source>
        <dbReference type="Proteomes" id="UP000054928"/>
    </source>
</evidence>
<dbReference type="PANTHER" id="PTHR35213:SF3">
    <property type="entry name" value="MYB-LIKE DOMAIN-CONTAINING PROTEIN"/>
    <property type="match status" value="1"/>
</dbReference>
<keyword evidence="3" id="KW-1185">Reference proteome</keyword>
<dbReference type="Proteomes" id="UP000054928">
    <property type="component" value="Unassembled WGS sequence"/>
</dbReference>
<dbReference type="EMBL" id="CCYD01000322">
    <property type="protein sequence ID" value="CEG38979.1"/>
    <property type="molecule type" value="Genomic_DNA"/>
</dbReference>
<feature type="compositionally biased region" description="Low complexity" evidence="1">
    <location>
        <begin position="60"/>
        <end position="69"/>
    </location>
</feature>
<feature type="region of interest" description="Disordered" evidence="1">
    <location>
        <begin position="248"/>
        <end position="277"/>
    </location>
</feature>
<sequence length="435" mass="48463">MDVLSSLCLTASTSSVIDYKSDEQQESAPNLTSLSKSTTNPTVPILPTVSTISTERKNTATASSRAASIPSPPMFLEKNEDIIPRSKLDKKRKNSIPLPISTRSTGKRKRVETEDDLKVPSTPTKRKASNDYLRKGQWTSTEERLARLLIEAFEEGYLPIYTGIRLRGYLAVQLQCDPMRVSKKLCAGMIDGKAMPKNYGQKKFKLRKRILWDSDEAACRISELESLTMAMWTEARMRKPSYLTLSTTHNMNKKKGSDHESDSVLSPSECDKSSSLTSSKKQEMFPIIYLNLSKLKHYSNKIDDSDSNPASSFTESDSDGEPVRLDGESLQAAYDLLTLCSPRIPALNGKTKLKKIEGDFVAPIEALVKKESLQNDISKKCIEEKSMDGKSNINILIKDGSTMCISTRDQVVETKADREDTKQNEIEHLTAASIV</sequence>
<feature type="region of interest" description="Disordered" evidence="1">
    <location>
        <begin position="302"/>
        <end position="324"/>
    </location>
</feature>
<protein>
    <submittedName>
        <fullName evidence="2">Uncharacterized protein</fullName>
    </submittedName>
</protein>